<evidence type="ECO:0000259" key="7">
    <source>
        <dbReference type="PROSITE" id="PS50027"/>
    </source>
</evidence>
<feature type="compositionally biased region" description="Basic and acidic residues" evidence="5">
    <location>
        <begin position="285"/>
        <end position="295"/>
    </location>
</feature>
<evidence type="ECO:0000256" key="4">
    <source>
        <dbReference type="PROSITE-ProRule" id="PRU00460"/>
    </source>
</evidence>
<sequence length="326" mass="34935">MFIVSFVTVTMIKTCADSTYGCCPDDKTAALGPSNAGCPSVCNCNRLGSYGLTCDAETKQCSCKPGVGGLRCDRCEPGYWGLHKATEGNSGCSSCNCNQFGSVRDDCEQMTGRCVCKQGIKGMKCDVCPPGTVLGADGCTDELQLPFVNSRDVPLKNLRTNLTYTAPLACFGKMIENSIQISISKAVTGTCSEMKCLHGATCQERDELAQCTCHIYCVPPENKDTVCGTDGNTYGSECQLRQFSCRYQKPISVASEGPCKRGGQSPHLSPTPGPVRRSTVQRTAAADHSETKSTRDITLSRPETYQLTTRPTVATPVTLGTFKIIL</sequence>
<dbReference type="InterPro" id="IPR002049">
    <property type="entry name" value="LE_dom"/>
</dbReference>
<dbReference type="PANTHER" id="PTHR10913:SF45">
    <property type="entry name" value="FOLLISTATIN, ISOFORM A-RELATED"/>
    <property type="match status" value="1"/>
</dbReference>
<proteinExistence type="predicted"/>
<feature type="signal peptide" evidence="6">
    <location>
        <begin position="1"/>
        <end position="16"/>
    </location>
</feature>
<dbReference type="OrthoDB" id="6422014at2759"/>
<feature type="domain" description="Laminin EGF-like" evidence="7">
    <location>
        <begin position="95"/>
        <end position="141"/>
    </location>
</feature>
<dbReference type="SMART" id="SM00180">
    <property type="entry name" value="EGF_Lam"/>
    <property type="match status" value="2"/>
</dbReference>
<comment type="caution">
    <text evidence="9">The sequence shown here is derived from an EMBL/GenBank/DDBJ whole genome shotgun (WGS) entry which is preliminary data.</text>
</comment>
<evidence type="ECO:0000256" key="2">
    <source>
        <dbReference type="ARBA" id="ARBA00022900"/>
    </source>
</evidence>
<dbReference type="SUPFAM" id="SSF100895">
    <property type="entry name" value="Kazal-type serine protease inhibitors"/>
    <property type="match status" value="1"/>
</dbReference>
<dbReference type="Pfam" id="PF07648">
    <property type="entry name" value="Kazal_2"/>
    <property type="match status" value="1"/>
</dbReference>
<feature type="domain" description="Laminin EGF-like" evidence="7">
    <location>
        <begin position="42"/>
        <end position="94"/>
    </location>
</feature>
<evidence type="ECO:0000259" key="8">
    <source>
        <dbReference type="PROSITE" id="PS51465"/>
    </source>
</evidence>
<evidence type="ECO:0000313" key="10">
    <source>
        <dbReference type="Proteomes" id="UP000886998"/>
    </source>
</evidence>
<name>A0A8X6YIG9_9ARAC</name>
<dbReference type="SMART" id="SM00280">
    <property type="entry name" value="KAZAL"/>
    <property type="match status" value="1"/>
</dbReference>
<dbReference type="Proteomes" id="UP000886998">
    <property type="component" value="Unassembled WGS sequence"/>
</dbReference>
<dbReference type="InterPro" id="IPR002350">
    <property type="entry name" value="Kazal_dom"/>
</dbReference>
<comment type="caution">
    <text evidence="4">Lacks conserved residue(s) required for the propagation of feature annotation.</text>
</comment>
<evidence type="ECO:0000313" key="9">
    <source>
        <dbReference type="EMBL" id="GFY72953.1"/>
    </source>
</evidence>
<gene>
    <name evidence="9" type="ORF">TNIN_437091</name>
</gene>
<dbReference type="FunFam" id="2.10.25.10:FF:000140">
    <property type="entry name" value="Transmembrane agrin"/>
    <property type="match status" value="1"/>
</dbReference>
<dbReference type="PROSITE" id="PS01248">
    <property type="entry name" value="EGF_LAM_1"/>
    <property type="match status" value="1"/>
</dbReference>
<dbReference type="InterPro" id="IPR050653">
    <property type="entry name" value="Prot_Inhib_GrowthFact_Antg"/>
</dbReference>
<feature type="disulfide bond" evidence="4">
    <location>
        <begin position="116"/>
        <end position="125"/>
    </location>
</feature>
<keyword evidence="6" id="KW-0732">Signal</keyword>
<keyword evidence="4" id="KW-0424">Laminin EGF-like domain</keyword>
<keyword evidence="3 4" id="KW-1015">Disulfide bond</keyword>
<feature type="disulfide bond" evidence="4">
    <location>
        <begin position="95"/>
        <end position="107"/>
    </location>
</feature>
<keyword evidence="10" id="KW-1185">Reference proteome</keyword>
<feature type="region of interest" description="Disordered" evidence="5">
    <location>
        <begin position="256"/>
        <end position="300"/>
    </location>
</feature>
<dbReference type="EMBL" id="BMAV01019741">
    <property type="protein sequence ID" value="GFY72953.1"/>
    <property type="molecule type" value="Genomic_DNA"/>
</dbReference>
<feature type="chain" id="PRO_5036492416" description="Agrin" evidence="6">
    <location>
        <begin position="17"/>
        <end position="326"/>
    </location>
</feature>
<dbReference type="FunFam" id="3.30.60.30:FF:000024">
    <property type="entry name" value="Transmembrane agrin"/>
    <property type="match status" value="1"/>
</dbReference>
<dbReference type="Gene3D" id="3.30.60.30">
    <property type="match status" value="1"/>
</dbReference>
<dbReference type="GO" id="GO:0005576">
    <property type="term" value="C:extracellular region"/>
    <property type="evidence" value="ECO:0007669"/>
    <property type="project" value="TreeGrafter"/>
</dbReference>
<dbReference type="PROSITE" id="PS51465">
    <property type="entry name" value="KAZAL_2"/>
    <property type="match status" value="1"/>
</dbReference>
<evidence type="ECO:0000256" key="1">
    <source>
        <dbReference type="ARBA" id="ARBA00022690"/>
    </source>
</evidence>
<feature type="disulfide bond" evidence="4">
    <location>
        <begin position="63"/>
        <end position="72"/>
    </location>
</feature>
<dbReference type="CDD" id="cd00104">
    <property type="entry name" value="KAZAL_FS"/>
    <property type="match status" value="1"/>
</dbReference>
<dbReference type="GO" id="GO:0030154">
    <property type="term" value="P:cell differentiation"/>
    <property type="evidence" value="ECO:0007669"/>
    <property type="project" value="TreeGrafter"/>
</dbReference>
<dbReference type="Gene3D" id="2.10.25.10">
    <property type="entry name" value="Laminin"/>
    <property type="match status" value="2"/>
</dbReference>
<evidence type="ECO:0000256" key="5">
    <source>
        <dbReference type="SAM" id="MobiDB-lite"/>
    </source>
</evidence>
<dbReference type="PANTHER" id="PTHR10913">
    <property type="entry name" value="FOLLISTATIN-RELATED"/>
    <property type="match status" value="1"/>
</dbReference>
<evidence type="ECO:0000256" key="3">
    <source>
        <dbReference type="ARBA" id="ARBA00023157"/>
    </source>
</evidence>
<keyword evidence="1" id="KW-0646">Protease inhibitor</keyword>
<dbReference type="AlphaFoldDB" id="A0A8X6YIG9"/>
<evidence type="ECO:0008006" key="11">
    <source>
        <dbReference type="Google" id="ProtNLM"/>
    </source>
</evidence>
<feature type="domain" description="Kazal-like" evidence="8">
    <location>
        <begin position="212"/>
        <end position="261"/>
    </location>
</feature>
<accession>A0A8X6YIG9</accession>
<keyword evidence="2" id="KW-0722">Serine protease inhibitor</keyword>
<dbReference type="SUPFAM" id="SSF57196">
    <property type="entry name" value="EGF/Laminin"/>
    <property type="match status" value="2"/>
</dbReference>
<evidence type="ECO:0000256" key="6">
    <source>
        <dbReference type="SAM" id="SignalP"/>
    </source>
</evidence>
<reference evidence="9" key="1">
    <citation type="submission" date="2020-08" db="EMBL/GenBank/DDBJ databases">
        <title>Multicomponent nature underlies the extraordinary mechanical properties of spider dragline silk.</title>
        <authorList>
            <person name="Kono N."/>
            <person name="Nakamura H."/>
            <person name="Mori M."/>
            <person name="Yoshida Y."/>
            <person name="Ohtoshi R."/>
            <person name="Malay A.D."/>
            <person name="Moran D.A.P."/>
            <person name="Tomita M."/>
            <person name="Numata K."/>
            <person name="Arakawa K."/>
        </authorList>
    </citation>
    <scope>NUCLEOTIDE SEQUENCE</scope>
</reference>
<dbReference type="FunFam" id="2.10.25.10:FF:000134">
    <property type="entry name" value="Transmembrane agrin"/>
    <property type="match status" value="1"/>
</dbReference>
<dbReference type="InterPro" id="IPR036058">
    <property type="entry name" value="Kazal_dom_sf"/>
</dbReference>
<feature type="disulfide bond" evidence="4">
    <location>
        <begin position="44"/>
        <end position="61"/>
    </location>
</feature>
<feature type="disulfide bond" evidence="4">
    <location>
        <begin position="42"/>
        <end position="54"/>
    </location>
</feature>
<dbReference type="PROSITE" id="PS50027">
    <property type="entry name" value="EGF_LAM_2"/>
    <property type="match status" value="2"/>
</dbReference>
<dbReference type="CDD" id="cd00055">
    <property type="entry name" value="EGF_Lam"/>
    <property type="match status" value="2"/>
</dbReference>
<feature type="disulfide bond" evidence="4">
    <location>
        <begin position="97"/>
        <end position="114"/>
    </location>
</feature>
<dbReference type="PRINTS" id="PR00011">
    <property type="entry name" value="EGFLAMININ"/>
</dbReference>
<organism evidence="9 10">
    <name type="scientific">Trichonephila inaurata madagascariensis</name>
    <dbReference type="NCBI Taxonomy" id="2747483"/>
    <lineage>
        <taxon>Eukaryota</taxon>
        <taxon>Metazoa</taxon>
        <taxon>Ecdysozoa</taxon>
        <taxon>Arthropoda</taxon>
        <taxon>Chelicerata</taxon>
        <taxon>Arachnida</taxon>
        <taxon>Araneae</taxon>
        <taxon>Araneomorphae</taxon>
        <taxon>Entelegynae</taxon>
        <taxon>Araneoidea</taxon>
        <taxon>Nephilidae</taxon>
        <taxon>Trichonephila</taxon>
        <taxon>Trichonephila inaurata</taxon>
    </lineage>
</organism>
<protein>
    <recommendedName>
        <fullName evidence="11">Agrin</fullName>
    </recommendedName>
</protein>
<dbReference type="Pfam" id="PF00053">
    <property type="entry name" value="EGF_laminin"/>
    <property type="match status" value="2"/>
</dbReference>